<protein>
    <submittedName>
        <fullName evidence="1">Uncharacterized protein</fullName>
    </submittedName>
</protein>
<sequence length="57" mass="6385">MNSFLCAPVHTTKEMANMEPSCFITQAPSTSNLWSLLPIRIHFCILVTCQVVKVNSM</sequence>
<proteinExistence type="predicted"/>
<dbReference type="EMBL" id="GBRH01260268">
    <property type="protein sequence ID" value="JAD37627.1"/>
    <property type="molecule type" value="Transcribed_RNA"/>
</dbReference>
<dbReference type="AlphaFoldDB" id="A0A0A8ZS45"/>
<reference evidence="1" key="1">
    <citation type="submission" date="2014-09" db="EMBL/GenBank/DDBJ databases">
        <authorList>
            <person name="Magalhaes I.L.F."/>
            <person name="Oliveira U."/>
            <person name="Santos F.R."/>
            <person name="Vidigal T.H.D.A."/>
            <person name="Brescovit A.D."/>
            <person name="Santos A.J."/>
        </authorList>
    </citation>
    <scope>NUCLEOTIDE SEQUENCE</scope>
    <source>
        <tissue evidence="1">Shoot tissue taken approximately 20 cm above the soil surface</tissue>
    </source>
</reference>
<organism evidence="1">
    <name type="scientific">Arundo donax</name>
    <name type="common">Giant reed</name>
    <name type="synonym">Donax arundinaceus</name>
    <dbReference type="NCBI Taxonomy" id="35708"/>
    <lineage>
        <taxon>Eukaryota</taxon>
        <taxon>Viridiplantae</taxon>
        <taxon>Streptophyta</taxon>
        <taxon>Embryophyta</taxon>
        <taxon>Tracheophyta</taxon>
        <taxon>Spermatophyta</taxon>
        <taxon>Magnoliopsida</taxon>
        <taxon>Liliopsida</taxon>
        <taxon>Poales</taxon>
        <taxon>Poaceae</taxon>
        <taxon>PACMAD clade</taxon>
        <taxon>Arundinoideae</taxon>
        <taxon>Arundineae</taxon>
        <taxon>Arundo</taxon>
    </lineage>
</organism>
<accession>A0A0A8ZS45</accession>
<name>A0A0A8ZS45_ARUDO</name>
<evidence type="ECO:0000313" key="1">
    <source>
        <dbReference type="EMBL" id="JAD37627.1"/>
    </source>
</evidence>
<reference evidence="1" key="2">
    <citation type="journal article" date="2015" name="Data Brief">
        <title>Shoot transcriptome of the giant reed, Arundo donax.</title>
        <authorList>
            <person name="Barrero R.A."/>
            <person name="Guerrero F.D."/>
            <person name="Moolhuijzen P."/>
            <person name="Goolsby J.A."/>
            <person name="Tidwell J."/>
            <person name="Bellgard S.E."/>
            <person name="Bellgard M.I."/>
        </authorList>
    </citation>
    <scope>NUCLEOTIDE SEQUENCE</scope>
    <source>
        <tissue evidence="1">Shoot tissue taken approximately 20 cm above the soil surface</tissue>
    </source>
</reference>